<feature type="compositionally biased region" description="Low complexity" evidence="1">
    <location>
        <begin position="88"/>
        <end position="106"/>
    </location>
</feature>
<keyword evidence="2" id="KW-1185">Reference proteome</keyword>
<feature type="compositionally biased region" description="Acidic residues" evidence="1">
    <location>
        <begin position="17"/>
        <end position="27"/>
    </location>
</feature>
<dbReference type="WBParaSite" id="PSU_v2.g9117.t1">
    <property type="protein sequence ID" value="PSU_v2.g9117.t1"/>
    <property type="gene ID" value="PSU_v2.g9117"/>
</dbReference>
<feature type="region of interest" description="Disordered" evidence="1">
    <location>
        <begin position="1"/>
        <end position="71"/>
    </location>
</feature>
<evidence type="ECO:0000313" key="2">
    <source>
        <dbReference type="Proteomes" id="UP000887577"/>
    </source>
</evidence>
<feature type="region of interest" description="Disordered" evidence="1">
    <location>
        <begin position="552"/>
        <end position="572"/>
    </location>
</feature>
<feature type="compositionally biased region" description="Polar residues" evidence="1">
    <location>
        <begin position="555"/>
        <end position="572"/>
    </location>
</feature>
<protein>
    <submittedName>
        <fullName evidence="3">Uncharacterized protein</fullName>
    </submittedName>
</protein>
<sequence length="945" mass="103642">MKGRKHRRKTDASASSLEDDVFLESDLETIQKQDSDETNTPPSFEPSIPTLAAPPSQHLHHLQKQQQQQIPQADAFSQLLAAALLRASTTSSSTETPSTSTSTITIEGGGVGGGKEGSPPSIVEREDGSKIEIFEGVVTYYNPEGQAVLRQEGFLGEPEKLLAEVAKIQQMLEMKEIPTVEAIQSGDSEAKDFKEQLQAILLEIGIKPREMMPELAGEIGIEPGDIEISGRVISGTEAAAGPIVLTPKEVLGFEAPPIIMLQSVPSIEAEAITIPLPQQHRLRAPFESLSRDARDNTTLLIPPKTEIIQTLGIPQTWPEENIVEVTLDIELIRRTRSEMSSLSATGANYASVSSAEELPIEELEDLIDYDDLFNELELGSEQDEIELFMDSVGIQTDLSYFDRISEGMLTDPEKFTFGVQTDLTALDEEKGPQILFEAFLPKQKTHSVQTAPMVTSEAVQTEAQREDKSVGGLVDYESTEMQTTETEVKDASSDPHIIQISTAIQGDSPIRMERQAVQVSIESVTHATDAFVMEAERKPLLSQSSMQTDEKVFTDSESQADAIDTSDSSTETDVIHENKSAIVDILLPKVTIDNISQTEIVAEAQQRTAAEVNIPKVIIENVSQTEIAGIKQINSAAEVDISKESSDIMSQTDSVSEIQQTAVAEVNIPKLTIDSISQTEMSTENQQQKIAVEVDMKKLTNDSVSQTNLISETQGKAIAEVNIPKETIDNMSQTDAISESQEKKAVDVLISKETIDSVSQTDLISESQEKTIAEVSQTDLSGDTQQKAYAQVEILPKVTIDNVSQTDSVTESQQKIAVDTSEIPKVTTDSVSQTETTTKMQAMSTIEIQIENTAIQSETSSFYPRGDSPIDDENIRYLIDKSTEQDYDLVMQDATTQSRIARDNFGQQHSPSVKNTSSQYDIEMQQGEEKVAQTGPYPRTRVRIF</sequence>
<name>A0A914ZFR3_9BILA</name>
<evidence type="ECO:0000313" key="3">
    <source>
        <dbReference type="WBParaSite" id="PSU_v2.g9117.t1"/>
    </source>
</evidence>
<dbReference type="AlphaFoldDB" id="A0A914ZFR3"/>
<feature type="region of interest" description="Disordered" evidence="1">
    <location>
        <begin position="901"/>
        <end position="920"/>
    </location>
</feature>
<organism evidence="2 3">
    <name type="scientific">Panagrolaimus superbus</name>
    <dbReference type="NCBI Taxonomy" id="310955"/>
    <lineage>
        <taxon>Eukaryota</taxon>
        <taxon>Metazoa</taxon>
        <taxon>Ecdysozoa</taxon>
        <taxon>Nematoda</taxon>
        <taxon>Chromadorea</taxon>
        <taxon>Rhabditida</taxon>
        <taxon>Tylenchina</taxon>
        <taxon>Panagrolaimomorpha</taxon>
        <taxon>Panagrolaimoidea</taxon>
        <taxon>Panagrolaimidae</taxon>
        <taxon>Panagrolaimus</taxon>
    </lineage>
</organism>
<accession>A0A914ZFR3</accession>
<proteinExistence type="predicted"/>
<reference evidence="3" key="1">
    <citation type="submission" date="2022-11" db="UniProtKB">
        <authorList>
            <consortium name="WormBaseParasite"/>
        </authorList>
    </citation>
    <scope>IDENTIFICATION</scope>
</reference>
<feature type="compositionally biased region" description="Gly residues" evidence="1">
    <location>
        <begin position="107"/>
        <end position="116"/>
    </location>
</feature>
<dbReference type="Proteomes" id="UP000887577">
    <property type="component" value="Unplaced"/>
</dbReference>
<evidence type="ECO:0000256" key="1">
    <source>
        <dbReference type="SAM" id="MobiDB-lite"/>
    </source>
</evidence>
<feature type="region of interest" description="Disordered" evidence="1">
    <location>
        <begin position="88"/>
        <end position="122"/>
    </location>
</feature>